<keyword evidence="4" id="KW-0805">Transcription regulation</keyword>
<dbReference type="InterPro" id="IPR002481">
    <property type="entry name" value="FUR"/>
</dbReference>
<keyword evidence="2" id="KW-0678">Repressor</keyword>
<evidence type="ECO:0000256" key="1">
    <source>
        <dbReference type="ARBA" id="ARBA00007957"/>
    </source>
</evidence>
<evidence type="ECO:0000256" key="4">
    <source>
        <dbReference type="ARBA" id="ARBA00023015"/>
    </source>
</evidence>
<evidence type="ECO:0000256" key="2">
    <source>
        <dbReference type="ARBA" id="ARBA00022491"/>
    </source>
</evidence>
<accession>A0A379C775</accession>
<name>A0A379C775_9FIRM</name>
<reference evidence="9 10" key="1">
    <citation type="submission" date="2018-06" db="EMBL/GenBank/DDBJ databases">
        <authorList>
            <consortium name="Pathogen Informatics"/>
            <person name="Doyle S."/>
        </authorList>
    </citation>
    <scope>NUCLEOTIDE SEQUENCE [LARGE SCALE GENOMIC DNA]</scope>
    <source>
        <strain evidence="9 10">NCTC13149</strain>
    </source>
</reference>
<dbReference type="GO" id="GO:0045892">
    <property type="term" value="P:negative regulation of DNA-templated transcription"/>
    <property type="evidence" value="ECO:0007669"/>
    <property type="project" value="TreeGrafter"/>
</dbReference>
<evidence type="ECO:0000256" key="8">
    <source>
        <dbReference type="PIRSR" id="PIRSR602481-2"/>
    </source>
</evidence>
<sequence length="141" mass="16211">MNEYKKLLKNHGLIVTKGRTHALEILKNSGVPLNVEEVFQKVDRKLVPNFTSLYRILNQLFEAGLLNKTIHQDGINYYEFKSPHHKHFIVCKICGTISEIKHCPMETFEKEVSEETGFTVEGHTVELQGICPKCQKDTNKI</sequence>
<dbReference type="AlphaFoldDB" id="A0A379C775"/>
<evidence type="ECO:0000256" key="6">
    <source>
        <dbReference type="ARBA" id="ARBA00023163"/>
    </source>
</evidence>
<proteinExistence type="inferred from homology"/>
<dbReference type="InterPro" id="IPR043135">
    <property type="entry name" value="Fur_C"/>
</dbReference>
<feature type="binding site" evidence="7">
    <location>
        <position position="91"/>
    </location>
    <ligand>
        <name>Zn(2+)</name>
        <dbReference type="ChEBI" id="CHEBI:29105"/>
    </ligand>
</feature>
<evidence type="ECO:0000313" key="10">
    <source>
        <dbReference type="Proteomes" id="UP000255517"/>
    </source>
</evidence>
<dbReference type="GO" id="GO:0000976">
    <property type="term" value="F:transcription cis-regulatory region binding"/>
    <property type="evidence" value="ECO:0007669"/>
    <property type="project" value="TreeGrafter"/>
</dbReference>
<dbReference type="EMBL" id="UGSZ01000001">
    <property type="protein sequence ID" value="SUB57486.1"/>
    <property type="molecule type" value="Genomic_DNA"/>
</dbReference>
<keyword evidence="7" id="KW-0479">Metal-binding</keyword>
<evidence type="ECO:0000256" key="5">
    <source>
        <dbReference type="ARBA" id="ARBA00023125"/>
    </source>
</evidence>
<organism evidence="9 10">
    <name type="scientific">Peptoniphilus lacrimalis</name>
    <dbReference type="NCBI Taxonomy" id="33031"/>
    <lineage>
        <taxon>Bacteria</taxon>
        <taxon>Bacillati</taxon>
        <taxon>Bacillota</taxon>
        <taxon>Tissierellia</taxon>
        <taxon>Tissierellales</taxon>
        <taxon>Peptoniphilaceae</taxon>
        <taxon>Peptoniphilus</taxon>
    </lineage>
</organism>
<dbReference type="CDD" id="cd07153">
    <property type="entry name" value="Fur_like"/>
    <property type="match status" value="1"/>
</dbReference>
<comment type="cofactor">
    <cofactor evidence="7">
        <name>Zn(2+)</name>
        <dbReference type="ChEBI" id="CHEBI:29105"/>
    </cofactor>
    <text evidence="7">Binds 1 zinc ion per subunit.</text>
</comment>
<keyword evidence="6" id="KW-0804">Transcription</keyword>
<dbReference type="PANTHER" id="PTHR33202:SF7">
    <property type="entry name" value="FERRIC UPTAKE REGULATION PROTEIN"/>
    <property type="match status" value="1"/>
</dbReference>
<evidence type="ECO:0000256" key="3">
    <source>
        <dbReference type="ARBA" id="ARBA00022833"/>
    </source>
</evidence>
<feature type="binding site" evidence="8">
    <location>
        <position position="123"/>
    </location>
    <ligand>
        <name>Fe cation</name>
        <dbReference type="ChEBI" id="CHEBI:24875"/>
    </ligand>
</feature>
<dbReference type="STRING" id="1122949.GCA_000378725_01067"/>
<comment type="cofactor">
    <cofactor evidence="8">
        <name>Mn(2+)</name>
        <dbReference type="ChEBI" id="CHEBI:29035"/>
    </cofactor>
    <cofactor evidence="8">
        <name>Fe(2+)</name>
        <dbReference type="ChEBI" id="CHEBI:29033"/>
    </cofactor>
    <text evidence="8">Binds 1 Mn(2+) or Fe(2+) ion per subunit.</text>
</comment>
<feature type="binding site" evidence="8">
    <location>
        <position position="106"/>
    </location>
    <ligand>
        <name>Fe cation</name>
        <dbReference type="ChEBI" id="CHEBI:24875"/>
    </ligand>
</feature>
<feature type="binding site" evidence="7">
    <location>
        <position position="134"/>
    </location>
    <ligand>
        <name>Zn(2+)</name>
        <dbReference type="ChEBI" id="CHEBI:29105"/>
    </ligand>
</feature>
<dbReference type="Proteomes" id="UP000255517">
    <property type="component" value="Unassembled WGS sequence"/>
</dbReference>
<feature type="binding site" evidence="7">
    <location>
        <position position="131"/>
    </location>
    <ligand>
        <name>Zn(2+)</name>
        <dbReference type="ChEBI" id="CHEBI:29105"/>
    </ligand>
</feature>
<dbReference type="RefSeq" id="WP_004825559.1">
    <property type="nucleotide sequence ID" value="NZ_CP165621.1"/>
</dbReference>
<feature type="binding site" evidence="8">
    <location>
        <position position="85"/>
    </location>
    <ligand>
        <name>Fe cation</name>
        <dbReference type="ChEBI" id="CHEBI:24875"/>
    </ligand>
</feature>
<comment type="similarity">
    <text evidence="1">Belongs to the Fur family.</text>
</comment>
<dbReference type="GO" id="GO:0008270">
    <property type="term" value="F:zinc ion binding"/>
    <property type="evidence" value="ECO:0007669"/>
    <property type="project" value="TreeGrafter"/>
</dbReference>
<evidence type="ECO:0000256" key="7">
    <source>
        <dbReference type="PIRSR" id="PIRSR602481-1"/>
    </source>
</evidence>
<dbReference type="InterPro" id="IPR036390">
    <property type="entry name" value="WH_DNA-bd_sf"/>
</dbReference>
<feature type="binding site" evidence="7">
    <location>
        <position position="94"/>
    </location>
    <ligand>
        <name>Zn(2+)</name>
        <dbReference type="ChEBI" id="CHEBI:29105"/>
    </ligand>
</feature>
<dbReference type="GO" id="GO:0003700">
    <property type="term" value="F:DNA-binding transcription factor activity"/>
    <property type="evidence" value="ECO:0007669"/>
    <property type="project" value="InterPro"/>
</dbReference>
<gene>
    <name evidence="9" type="primary">fur_1</name>
    <name evidence="9" type="ORF">NCTC13149_01329</name>
</gene>
<dbReference type="SUPFAM" id="SSF46785">
    <property type="entry name" value="Winged helix' DNA-binding domain"/>
    <property type="match status" value="1"/>
</dbReference>
<protein>
    <submittedName>
        <fullName evidence="9">Ferric uptake regulation protein</fullName>
    </submittedName>
</protein>
<dbReference type="OrthoDB" id="8659436at2"/>
<dbReference type="Gene3D" id="1.10.10.10">
    <property type="entry name" value="Winged helix-like DNA-binding domain superfamily/Winged helix DNA-binding domain"/>
    <property type="match status" value="1"/>
</dbReference>
<keyword evidence="8" id="KW-0408">Iron</keyword>
<keyword evidence="5" id="KW-0238">DNA-binding</keyword>
<dbReference type="GO" id="GO:1900376">
    <property type="term" value="P:regulation of secondary metabolite biosynthetic process"/>
    <property type="evidence" value="ECO:0007669"/>
    <property type="project" value="TreeGrafter"/>
</dbReference>
<dbReference type="Pfam" id="PF01475">
    <property type="entry name" value="FUR"/>
    <property type="match status" value="1"/>
</dbReference>
<dbReference type="Gene3D" id="3.30.1490.190">
    <property type="match status" value="1"/>
</dbReference>
<dbReference type="PANTHER" id="PTHR33202">
    <property type="entry name" value="ZINC UPTAKE REGULATION PROTEIN"/>
    <property type="match status" value="1"/>
</dbReference>
<evidence type="ECO:0000313" key="9">
    <source>
        <dbReference type="EMBL" id="SUB57486.1"/>
    </source>
</evidence>
<keyword evidence="3 7" id="KW-0862">Zinc</keyword>
<dbReference type="InterPro" id="IPR036388">
    <property type="entry name" value="WH-like_DNA-bd_sf"/>
</dbReference>